<dbReference type="AlphaFoldDB" id="A0A284QP26"/>
<organism evidence="6 7">
    <name type="scientific">Armillaria ostoyae</name>
    <name type="common">Armillaria root rot fungus</name>
    <dbReference type="NCBI Taxonomy" id="47428"/>
    <lineage>
        <taxon>Eukaryota</taxon>
        <taxon>Fungi</taxon>
        <taxon>Dikarya</taxon>
        <taxon>Basidiomycota</taxon>
        <taxon>Agaricomycotina</taxon>
        <taxon>Agaricomycetes</taxon>
        <taxon>Agaricomycetidae</taxon>
        <taxon>Agaricales</taxon>
        <taxon>Marasmiineae</taxon>
        <taxon>Physalacriaceae</taxon>
        <taxon>Armillaria</taxon>
    </lineage>
</organism>
<dbReference type="SUPFAM" id="SSF144232">
    <property type="entry name" value="HIT/MYND zinc finger-like"/>
    <property type="match status" value="1"/>
</dbReference>
<dbReference type="PROSITE" id="PS50865">
    <property type="entry name" value="ZF_MYND_2"/>
    <property type="match status" value="1"/>
</dbReference>
<dbReference type="PROSITE" id="PS01360">
    <property type="entry name" value="ZF_MYND_1"/>
    <property type="match status" value="1"/>
</dbReference>
<dbReference type="GO" id="GO:0008270">
    <property type="term" value="F:zinc ion binding"/>
    <property type="evidence" value="ECO:0007669"/>
    <property type="project" value="UniProtKB-KW"/>
</dbReference>
<reference evidence="7" key="1">
    <citation type="journal article" date="2017" name="Nat. Ecol. Evol.">
        <title>Genome expansion and lineage-specific genetic innovations in the forest pathogenic fungi Armillaria.</title>
        <authorList>
            <person name="Sipos G."/>
            <person name="Prasanna A.N."/>
            <person name="Walter M.C."/>
            <person name="O'Connor E."/>
            <person name="Balint B."/>
            <person name="Krizsan K."/>
            <person name="Kiss B."/>
            <person name="Hess J."/>
            <person name="Varga T."/>
            <person name="Slot J."/>
            <person name="Riley R."/>
            <person name="Boka B."/>
            <person name="Rigling D."/>
            <person name="Barry K."/>
            <person name="Lee J."/>
            <person name="Mihaltcheva S."/>
            <person name="LaButti K."/>
            <person name="Lipzen A."/>
            <person name="Waldron R."/>
            <person name="Moloney N.M."/>
            <person name="Sperisen C."/>
            <person name="Kredics L."/>
            <person name="Vagvoelgyi C."/>
            <person name="Patrignani A."/>
            <person name="Fitzpatrick D."/>
            <person name="Nagy I."/>
            <person name="Doyle S."/>
            <person name="Anderson J.B."/>
            <person name="Grigoriev I.V."/>
            <person name="Gueldener U."/>
            <person name="Muensterkoetter M."/>
            <person name="Nagy L.G."/>
        </authorList>
    </citation>
    <scope>NUCLEOTIDE SEQUENCE [LARGE SCALE GENOMIC DNA]</scope>
    <source>
        <strain evidence="7">C18/9</strain>
    </source>
</reference>
<keyword evidence="2 4" id="KW-0863">Zinc-finger</keyword>
<proteinExistence type="predicted"/>
<evidence type="ECO:0000313" key="7">
    <source>
        <dbReference type="Proteomes" id="UP000219338"/>
    </source>
</evidence>
<accession>A0A284QP26</accession>
<dbReference type="Gene3D" id="6.10.140.2220">
    <property type="match status" value="1"/>
</dbReference>
<evidence type="ECO:0000313" key="6">
    <source>
        <dbReference type="EMBL" id="SJK98211.1"/>
    </source>
</evidence>
<dbReference type="InterPro" id="IPR002893">
    <property type="entry name" value="Znf_MYND"/>
</dbReference>
<dbReference type="Pfam" id="PF01753">
    <property type="entry name" value="zf-MYND"/>
    <property type="match status" value="1"/>
</dbReference>
<protein>
    <recommendedName>
        <fullName evidence="5">MYND-type domain-containing protein</fullName>
    </recommendedName>
</protein>
<keyword evidence="3" id="KW-0862">Zinc</keyword>
<feature type="domain" description="MYND-type" evidence="5">
    <location>
        <begin position="382"/>
        <end position="419"/>
    </location>
</feature>
<dbReference type="STRING" id="47428.A0A284QP26"/>
<evidence type="ECO:0000256" key="3">
    <source>
        <dbReference type="ARBA" id="ARBA00022833"/>
    </source>
</evidence>
<dbReference type="EMBL" id="FUEG01000001">
    <property type="protein sequence ID" value="SJK98211.1"/>
    <property type="molecule type" value="Genomic_DNA"/>
</dbReference>
<dbReference type="Proteomes" id="UP000219338">
    <property type="component" value="Unassembled WGS sequence"/>
</dbReference>
<evidence type="ECO:0000259" key="5">
    <source>
        <dbReference type="PROSITE" id="PS50865"/>
    </source>
</evidence>
<evidence type="ECO:0000256" key="1">
    <source>
        <dbReference type="ARBA" id="ARBA00022723"/>
    </source>
</evidence>
<keyword evidence="1" id="KW-0479">Metal-binding</keyword>
<name>A0A284QP26_ARMOS</name>
<gene>
    <name evidence="6" type="ORF">ARMOST_01472</name>
</gene>
<sequence>MADFSQHPASRKYLTDDEIAEVASKLRIADPDEANGAFDTVNRMEALIWLKCMGVSGLSPLESRALSNEEVIGKLRYALWDSQRIDNLFHGKTFLTSSKLDVTAFPAWPNWEKAKPELKSNTIGAMKMDGYKDAKRLDSYVFRHFTTSAFTQMENMSGAAQRAAPDITGAWMGTKAVMSKASLDITREGGNDTPFVTYYTDNDHLLIMEILDVRQCSWPEPSDKFMQQLKTSQETKFGHSPNGPLVPMMQTPKFPLVLVRYSYMEGRPKGGSQFTLFLESKIKKNMPRASAKQVREKLQFHMQCGEQVSEAHLRMFARLLSFNSELLDPAYSEEHQSHWNGISQDAVKETKISFFVPCLRLRWRVLEEIETGVPIQQQGTTCKACGKAAKKLMCNSCKSVYYCNAECNKADWPLHKEVCKTSKRLLNDPSSFPSDKLYISARTYVDMTPESGFAIDQEAIKYSGTTNVGDSIRNEYGDERFLLRTQMPADYSHEGGRYKGQTIFCFDRRRSTMVRTSPGDPPMARERGWPLQIPFHPEGHKRYTQVIKAKGIQGQLIYLWAKRVGDAVEIDLVDVPDQRKISWN</sequence>
<evidence type="ECO:0000256" key="4">
    <source>
        <dbReference type="PROSITE-ProRule" id="PRU00134"/>
    </source>
</evidence>
<keyword evidence="7" id="KW-1185">Reference proteome</keyword>
<evidence type="ECO:0000256" key="2">
    <source>
        <dbReference type="ARBA" id="ARBA00022771"/>
    </source>
</evidence>
<dbReference type="OrthoDB" id="437457at2759"/>
<dbReference type="OMA" id="QLIYLWA"/>